<dbReference type="Gene3D" id="3.20.170.20">
    <property type="entry name" value="Protein of unknown function DUF952"/>
    <property type="match status" value="1"/>
</dbReference>
<dbReference type="EMBL" id="JBHSDK010000021">
    <property type="protein sequence ID" value="MFC4336452.1"/>
    <property type="molecule type" value="Genomic_DNA"/>
</dbReference>
<sequence>MIFHITSPEIWSRAREEGEYRQSTKNATLDAVGFIHCSSAHQIDAVANCVHADDDGLMVLGIDEARVKAEVVFEVPDDEDETEAYPHVYGPLNVDAVVSLHPLERDESGRFRFDPDRTL</sequence>
<proteinExistence type="predicted"/>
<evidence type="ECO:0000313" key="1">
    <source>
        <dbReference type="EMBL" id="MFC4336452.1"/>
    </source>
</evidence>
<comment type="caution">
    <text evidence="1">The sequence shown here is derived from an EMBL/GenBank/DDBJ whole genome shotgun (WGS) entry which is preliminary data.</text>
</comment>
<evidence type="ECO:0000313" key="2">
    <source>
        <dbReference type="Proteomes" id="UP001595823"/>
    </source>
</evidence>
<accession>A0ABV8U1G1</accession>
<dbReference type="PANTHER" id="PTHR34129">
    <property type="entry name" value="BLR1139 PROTEIN"/>
    <property type="match status" value="1"/>
</dbReference>
<dbReference type="Pfam" id="PF06108">
    <property type="entry name" value="DUF952"/>
    <property type="match status" value="1"/>
</dbReference>
<dbReference type="SUPFAM" id="SSF56399">
    <property type="entry name" value="ADP-ribosylation"/>
    <property type="match status" value="1"/>
</dbReference>
<name>A0ABV8U1G1_9ACTN</name>
<organism evidence="1 2">
    <name type="scientific">Salininema proteolyticum</name>
    <dbReference type="NCBI Taxonomy" id="1607685"/>
    <lineage>
        <taxon>Bacteria</taxon>
        <taxon>Bacillati</taxon>
        <taxon>Actinomycetota</taxon>
        <taxon>Actinomycetes</taxon>
        <taxon>Glycomycetales</taxon>
        <taxon>Glycomycetaceae</taxon>
        <taxon>Salininema</taxon>
    </lineage>
</organism>
<dbReference type="PANTHER" id="PTHR34129:SF1">
    <property type="entry name" value="DUF952 DOMAIN-CONTAINING PROTEIN"/>
    <property type="match status" value="1"/>
</dbReference>
<protein>
    <submittedName>
        <fullName evidence="1">DUF952 domain-containing protein</fullName>
    </submittedName>
</protein>
<dbReference type="RefSeq" id="WP_380622408.1">
    <property type="nucleotide sequence ID" value="NZ_JBHSDK010000021.1"/>
</dbReference>
<gene>
    <name evidence="1" type="ORF">ACFPET_14710</name>
</gene>
<dbReference type="InterPro" id="IPR009297">
    <property type="entry name" value="DUF952"/>
</dbReference>
<dbReference type="Proteomes" id="UP001595823">
    <property type="component" value="Unassembled WGS sequence"/>
</dbReference>
<reference evidence="2" key="1">
    <citation type="journal article" date="2019" name="Int. J. Syst. Evol. Microbiol.">
        <title>The Global Catalogue of Microorganisms (GCM) 10K type strain sequencing project: providing services to taxonomists for standard genome sequencing and annotation.</title>
        <authorList>
            <consortium name="The Broad Institute Genomics Platform"/>
            <consortium name="The Broad Institute Genome Sequencing Center for Infectious Disease"/>
            <person name="Wu L."/>
            <person name="Ma J."/>
        </authorList>
    </citation>
    <scope>NUCLEOTIDE SEQUENCE [LARGE SCALE GENOMIC DNA]</scope>
    <source>
        <strain evidence="2">IBRC-M 10908</strain>
    </source>
</reference>
<keyword evidence="2" id="KW-1185">Reference proteome</keyword>